<dbReference type="AlphaFoldDB" id="A0A0C9X9T1"/>
<feature type="transmembrane region" description="Helical" evidence="1">
    <location>
        <begin position="161"/>
        <end position="182"/>
    </location>
</feature>
<dbReference type="OrthoDB" id="6500128at2759"/>
<protein>
    <submittedName>
        <fullName evidence="2">Uncharacterized protein</fullName>
    </submittedName>
</protein>
<keyword evidence="3" id="KW-1185">Reference proteome</keyword>
<reference evidence="2 3" key="1">
    <citation type="submission" date="2014-04" db="EMBL/GenBank/DDBJ databases">
        <authorList>
            <consortium name="DOE Joint Genome Institute"/>
            <person name="Kuo A."/>
            <person name="Kohler A."/>
            <person name="Nagy L.G."/>
            <person name="Floudas D."/>
            <person name="Copeland A."/>
            <person name="Barry K.W."/>
            <person name="Cichocki N."/>
            <person name="Veneault-Fourrey C."/>
            <person name="LaButti K."/>
            <person name="Lindquist E.A."/>
            <person name="Lipzen A."/>
            <person name="Lundell T."/>
            <person name="Morin E."/>
            <person name="Murat C."/>
            <person name="Sun H."/>
            <person name="Tunlid A."/>
            <person name="Henrissat B."/>
            <person name="Grigoriev I.V."/>
            <person name="Hibbett D.S."/>
            <person name="Martin F."/>
            <person name="Nordberg H.P."/>
            <person name="Cantor M.N."/>
            <person name="Hua S.X."/>
        </authorList>
    </citation>
    <scope>NUCLEOTIDE SEQUENCE [LARGE SCALE GENOMIC DNA]</scope>
    <source>
        <strain evidence="2 3">LaAM-08-1</strain>
    </source>
</reference>
<accession>A0A0C9X9T1</accession>
<feature type="transmembrane region" description="Helical" evidence="1">
    <location>
        <begin position="127"/>
        <end position="149"/>
    </location>
</feature>
<dbReference type="STRING" id="1095629.A0A0C9X9T1"/>
<keyword evidence="1" id="KW-0812">Transmembrane</keyword>
<dbReference type="HOGENOM" id="CLU_1138153_0_0_1"/>
<keyword evidence="1" id="KW-0472">Membrane</keyword>
<sequence length="244" mass="27243">MRGALRWISEDKAYRYYWVLSPNKTLDFNHHDLVDNIAIFTTHALVYYYSCDVSSRRRFSRVETFPQLSRPLRAQSILPDALPSSHGFKDTIVQPSASACIFLFLIALVLLYTVIRSIARPTATPSYDIFTIYPLFLGSSILQIGGLLYDYTVFSTPYLPPLIILAVSSDLVAVIGLLCLILSMPLAVPCNLISQTDLSPQKTTPPSGPLVDLDSDTMLEESNVWNLSPAMQSRPIFVKFSTIA</sequence>
<keyword evidence="1" id="KW-1133">Transmembrane helix</keyword>
<evidence type="ECO:0000313" key="3">
    <source>
        <dbReference type="Proteomes" id="UP000054477"/>
    </source>
</evidence>
<reference evidence="3" key="2">
    <citation type="submission" date="2015-01" db="EMBL/GenBank/DDBJ databases">
        <title>Evolutionary Origins and Diversification of the Mycorrhizal Mutualists.</title>
        <authorList>
            <consortium name="DOE Joint Genome Institute"/>
            <consortium name="Mycorrhizal Genomics Consortium"/>
            <person name="Kohler A."/>
            <person name="Kuo A."/>
            <person name="Nagy L.G."/>
            <person name="Floudas D."/>
            <person name="Copeland A."/>
            <person name="Barry K.W."/>
            <person name="Cichocki N."/>
            <person name="Veneault-Fourrey C."/>
            <person name="LaButti K."/>
            <person name="Lindquist E.A."/>
            <person name="Lipzen A."/>
            <person name="Lundell T."/>
            <person name="Morin E."/>
            <person name="Murat C."/>
            <person name="Riley R."/>
            <person name="Ohm R."/>
            <person name="Sun H."/>
            <person name="Tunlid A."/>
            <person name="Henrissat B."/>
            <person name="Grigoriev I.V."/>
            <person name="Hibbett D.S."/>
            <person name="Martin F."/>
        </authorList>
    </citation>
    <scope>NUCLEOTIDE SEQUENCE [LARGE SCALE GENOMIC DNA]</scope>
    <source>
        <strain evidence="3">LaAM-08-1</strain>
    </source>
</reference>
<evidence type="ECO:0000313" key="2">
    <source>
        <dbReference type="EMBL" id="KIJ93017.1"/>
    </source>
</evidence>
<dbReference type="Proteomes" id="UP000054477">
    <property type="component" value="Unassembled WGS sequence"/>
</dbReference>
<dbReference type="EMBL" id="KN838870">
    <property type="protein sequence ID" value="KIJ93017.1"/>
    <property type="molecule type" value="Genomic_DNA"/>
</dbReference>
<evidence type="ECO:0000256" key="1">
    <source>
        <dbReference type="SAM" id="Phobius"/>
    </source>
</evidence>
<gene>
    <name evidence="2" type="ORF">K443DRAFT_13177</name>
</gene>
<feature type="transmembrane region" description="Helical" evidence="1">
    <location>
        <begin position="92"/>
        <end position="115"/>
    </location>
</feature>
<name>A0A0C9X9T1_9AGAR</name>
<organism evidence="2 3">
    <name type="scientific">Laccaria amethystina LaAM-08-1</name>
    <dbReference type="NCBI Taxonomy" id="1095629"/>
    <lineage>
        <taxon>Eukaryota</taxon>
        <taxon>Fungi</taxon>
        <taxon>Dikarya</taxon>
        <taxon>Basidiomycota</taxon>
        <taxon>Agaricomycotina</taxon>
        <taxon>Agaricomycetes</taxon>
        <taxon>Agaricomycetidae</taxon>
        <taxon>Agaricales</taxon>
        <taxon>Agaricineae</taxon>
        <taxon>Hydnangiaceae</taxon>
        <taxon>Laccaria</taxon>
    </lineage>
</organism>
<proteinExistence type="predicted"/>